<dbReference type="SMART" id="SM00450">
    <property type="entry name" value="RHOD"/>
    <property type="match status" value="1"/>
</dbReference>
<dbReference type="PROSITE" id="PS50206">
    <property type="entry name" value="RHODANESE_3"/>
    <property type="match status" value="1"/>
</dbReference>
<dbReference type="InterPro" id="IPR050229">
    <property type="entry name" value="GlpE_sulfurtransferase"/>
</dbReference>
<proteinExistence type="predicted"/>
<gene>
    <name evidence="2" type="primary">glpE_18</name>
    <name evidence="2" type="ORF">SDC9_56116</name>
</gene>
<protein>
    <submittedName>
        <fullName evidence="2">Thiosulfate sulfurtransferase GlpE</fullName>
        <ecNumber evidence="2">2.8.1.1</ecNumber>
    </submittedName>
</protein>
<reference evidence="2" key="1">
    <citation type="submission" date="2019-08" db="EMBL/GenBank/DDBJ databases">
        <authorList>
            <person name="Kucharzyk K."/>
            <person name="Murdoch R.W."/>
            <person name="Higgins S."/>
            <person name="Loffler F."/>
        </authorList>
    </citation>
    <scope>NUCLEOTIDE SEQUENCE</scope>
</reference>
<comment type="caution">
    <text evidence="2">The sequence shown here is derived from an EMBL/GenBank/DDBJ whole genome shotgun (WGS) entry which is preliminary data.</text>
</comment>
<dbReference type="InterPro" id="IPR001763">
    <property type="entry name" value="Rhodanese-like_dom"/>
</dbReference>
<dbReference type="InterPro" id="IPR036873">
    <property type="entry name" value="Rhodanese-like_dom_sf"/>
</dbReference>
<dbReference type="EMBL" id="VSSQ01001613">
    <property type="protein sequence ID" value="MPM09793.1"/>
    <property type="molecule type" value="Genomic_DNA"/>
</dbReference>
<evidence type="ECO:0000259" key="1">
    <source>
        <dbReference type="PROSITE" id="PS50206"/>
    </source>
</evidence>
<dbReference type="PROSITE" id="PS51257">
    <property type="entry name" value="PROKAR_LIPOPROTEIN"/>
    <property type="match status" value="1"/>
</dbReference>
<dbReference type="AlphaFoldDB" id="A0A644X666"/>
<dbReference type="Pfam" id="PF00581">
    <property type="entry name" value="Rhodanese"/>
    <property type="match status" value="1"/>
</dbReference>
<organism evidence="2">
    <name type="scientific">bioreactor metagenome</name>
    <dbReference type="NCBI Taxonomy" id="1076179"/>
    <lineage>
        <taxon>unclassified sequences</taxon>
        <taxon>metagenomes</taxon>
        <taxon>ecological metagenomes</taxon>
    </lineage>
</organism>
<dbReference type="PANTHER" id="PTHR43031:SF18">
    <property type="entry name" value="RHODANESE-RELATED SULFURTRANSFERASES"/>
    <property type="match status" value="1"/>
</dbReference>
<name>A0A644X666_9ZZZZ</name>
<dbReference type="PANTHER" id="PTHR43031">
    <property type="entry name" value="FAD-DEPENDENT OXIDOREDUCTASE"/>
    <property type="match status" value="1"/>
</dbReference>
<evidence type="ECO:0000313" key="2">
    <source>
        <dbReference type="EMBL" id="MPM09793.1"/>
    </source>
</evidence>
<dbReference type="GO" id="GO:0004792">
    <property type="term" value="F:thiosulfate-cyanide sulfurtransferase activity"/>
    <property type="evidence" value="ECO:0007669"/>
    <property type="project" value="UniProtKB-EC"/>
</dbReference>
<dbReference type="EC" id="2.8.1.1" evidence="2"/>
<keyword evidence="2" id="KW-0808">Transferase</keyword>
<dbReference type="CDD" id="cd00158">
    <property type="entry name" value="RHOD"/>
    <property type="match status" value="1"/>
</dbReference>
<dbReference type="SUPFAM" id="SSF52821">
    <property type="entry name" value="Rhodanese/Cell cycle control phosphatase"/>
    <property type="match status" value="1"/>
</dbReference>
<feature type="domain" description="Rhodanese" evidence="1">
    <location>
        <begin position="49"/>
        <end position="135"/>
    </location>
</feature>
<dbReference type="Gene3D" id="3.40.250.10">
    <property type="entry name" value="Rhodanese-like domain"/>
    <property type="match status" value="1"/>
</dbReference>
<sequence>MKKIMIAAAVLAILALALTGCSKSTEEESVNEKIQYVKISPKDAKEIMDNEESIVLDVRTKDEYDQGHIEGAVLLPVDEISSKAEEVLKDKKAKILVYCRSGNRSATAAKTLIKMGYENVLDFGGIIDWPYEILK</sequence>
<accession>A0A644X666</accession>